<accession>A0A9W7MNH6</accession>
<name>A0A9W7MNH6_HIBTR</name>
<organism evidence="2 3">
    <name type="scientific">Hibiscus trionum</name>
    <name type="common">Flower of an hour</name>
    <dbReference type="NCBI Taxonomy" id="183268"/>
    <lineage>
        <taxon>Eukaryota</taxon>
        <taxon>Viridiplantae</taxon>
        <taxon>Streptophyta</taxon>
        <taxon>Embryophyta</taxon>
        <taxon>Tracheophyta</taxon>
        <taxon>Spermatophyta</taxon>
        <taxon>Magnoliopsida</taxon>
        <taxon>eudicotyledons</taxon>
        <taxon>Gunneridae</taxon>
        <taxon>Pentapetalae</taxon>
        <taxon>rosids</taxon>
        <taxon>malvids</taxon>
        <taxon>Malvales</taxon>
        <taxon>Malvaceae</taxon>
        <taxon>Malvoideae</taxon>
        <taxon>Hibiscus</taxon>
    </lineage>
</organism>
<feature type="region of interest" description="Disordered" evidence="1">
    <location>
        <begin position="1"/>
        <end position="75"/>
    </location>
</feature>
<sequence>MKHIFKKLHIRGSHDPNCPSTNETSSSFVVDNPRATAENSLPSPTSSSSVTTSTMHVSSSMGFSMPSSAVTPPNRASDYMLSEEEFQVHLALAISASNSDDPKKDQMRETNFLNLEGHHQMDLWVGRDEDDVIAGALAMQYWVSVSV</sequence>
<evidence type="ECO:0000256" key="1">
    <source>
        <dbReference type="SAM" id="MobiDB-lite"/>
    </source>
</evidence>
<evidence type="ECO:0000313" key="3">
    <source>
        <dbReference type="Proteomes" id="UP001165190"/>
    </source>
</evidence>
<dbReference type="AlphaFoldDB" id="A0A9W7MNH6"/>
<dbReference type="OrthoDB" id="1304042at2759"/>
<protein>
    <submittedName>
        <fullName evidence="2">ENHANCED DISEASE RESISTANCE 1</fullName>
    </submittedName>
</protein>
<reference evidence="2" key="1">
    <citation type="submission" date="2023-05" db="EMBL/GenBank/DDBJ databases">
        <title>Genome and transcriptome analyses reveal genes involved in the formation of fine ridges on petal epidermal cells in Hibiscus trionum.</title>
        <authorList>
            <person name="Koshimizu S."/>
            <person name="Masuda S."/>
            <person name="Ishii T."/>
            <person name="Shirasu K."/>
            <person name="Hoshino A."/>
            <person name="Arita M."/>
        </authorList>
    </citation>
    <scope>NUCLEOTIDE SEQUENCE</scope>
    <source>
        <strain evidence="2">Hamamatsu line</strain>
    </source>
</reference>
<feature type="compositionally biased region" description="Basic residues" evidence="1">
    <location>
        <begin position="1"/>
        <end position="11"/>
    </location>
</feature>
<keyword evidence="3" id="KW-1185">Reference proteome</keyword>
<feature type="compositionally biased region" description="Low complexity" evidence="1">
    <location>
        <begin position="40"/>
        <end position="68"/>
    </location>
</feature>
<gene>
    <name evidence="2" type="ORF">HRI_004544600</name>
</gene>
<comment type="caution">
    <text evidence="2">The sequence shown here is derived from an EMBL/GenBank/DDBJ whole genome shotgun (WGS) entry which is preliminary data.</text>
</comment>
<feature type="compositionally biased region" description="Polar residues" evidence="1">
    <location>
        <begin position="18"/>
        <end position="29"/>
    </location>
</feature>
<proteinExistence type="predicted"/>
<dbReference type="Proteomes" id="UP001165190">
    <property type="component" value="Unassembled WGS sequence"/>
</dbReference>
<evidence type="ECO:0000313" key="2">
    <source>
        <dbReference type="EMBL" id="GMJ08754.1"/>
    </source>
</evidence>
<dbReference type="EMBL" id="BSYR01000052">
    <property type="protein sequence ID" value="GMJ08754.1"/>
    <property type="molecule type" value="Genomic_DNA"/>
</dbReference>